<sequence>MTQTVQLRERRPVFLAAAALVVIAIAIVTIAVAMLEKTRSTPQTQAAAATATLGPFDGIGIEADAAIVIDMQSGKTLYEKNADVQLPIASLTKVALILAVAEVLSLDSIITIPYYAGGAGESGHLLKGSEWRVRDIIDFTLVASSNNGAEILADAANASLSEHYPEAPEDAATLFRMNDMALSLGLQSAFFLNVNGLDLSETLAGAYGSARDVATLYAYAAGSDPSLFAETARNGVLLTDANGTDTQNAVNTNDAQGAIPGLIMGKTGTTDLAGGNLAIVFDMGLAHPVVAVVLGSSDKGRFTDMQTLVASARKSITE</sequence>
<dbReference type="STRING" id="1798512.A3A39_03645"/>
<organism evidence="3 4">
    <name type="scientific">Candidatus Kaiserbacteria bacterium RIFCSPLOWO2_01_FULL_54_13</name>
    <dbReference type="NCBI Taxonomy" id="1798512"/>
    <lineage>
        <taxon>Bacteria</taxon>
        <taxon>Candidatus Kaiseribacteriota</taxon>
    </lineage>
</organism>
<comment type="caution">
    <text evidence="3">The sequence shown here is derived from an EMBL/GenBank/DDBJ whole genome shotgun (WGS) entry which is preliminary data.</text>
</comment>
<evidence type="ECO:0000313" key="3">
    <source>
        <dbReference type="EMBL" id="OGG79184.1"/>
    </source>
</evidence>
<dbReference type="Proteomes" id="UP000177372">
    <property type="component" value="Unassembled WGS sequence"/>
</dbReference>
<accession>A0A1F6EZZ1</accession>
<protein>
    <recommendedName>
        <fullName evidence="2">Peptidase S11 D-alanyl-D-alanine carboxypeptidase A N-terminal domain-containing protein</fullName>
    </recommendedName>
</protein>
<feature type="transmembrane region" description="Helical" evidence="1">
    <location>
        <begin position="12"/>
        <end position="35"/>
    </location>
</feature>
<reference evidence="3 4" key="1">
    <citation type="journal article" date="2016" name="Nat. Commun.">
        <title>Thousands of microbial genomes shed light on interconnected biogeochemical processes in an aquifer system.</title>
        <authorList>
            <person name="Anantharaman K."/>
            <person name="Brown C.T."/>
            <person name="Hug L.A."/>
            <person name="Sharon I."/>
            <person name="Castelle C.J."/>
            <person name="Probst A.J."/>
            <person name="Thomas B.C."/>
            <person name="Singh A."/>
            <person name="Wilkins M.J."/>
            <person name="Karaoz U."/>
            <person name="Brodie E.L."/>
            <person name="Williams K.H."/>
            <person name="Hubbard S.S."/>
            <person name="Banfield J.F."/>
        </authorList>
    </citation>
    <scope>NUCLEOTIDE SEQUENCE [LARGE SCALE GENOMIC DNA]</scope>
</reference>
<keyword evidence="1" id="KW-0812">Transmembrane</keyword>
<evidence type="ECO:0000259" key="2">
    <source>
        <dbReference type="Pfam" id="PF00768"/>
    </source>
</evidence>
<dbReference type="GO" id="GO:0006508">
    <property type="term" value="P:proteolysis"/>
    <property type="evidence" value="ECO:0007669"/>
    <property type="project" value="InterPro"/>
</dbReference>
<proteinExistence type="predicted"/>
<dbReference type="SUPFAM" id="SSF56601">
    <property type="entry name" value="beta-lactamase/transpeptidase-like"/>
    <property type="match status" value="1"/>
</dbReference>
<keyword evidence="1" id="KW-0472">Membrane</keyword>
<dbReference type="AlphaFoldDB" id="A0A1F6EZZ1"/>
<dbReference type="Pfam" id="PF00768">
    <property type="entry name" value="Peptidase_S11"/>
    <property type="match status" value="1"/>
</dbReference>
<evidence type="ECO:0000256" key="1">
    <source>
        <dbReference type="SAM" id="Phobius"/>
    </source>
</evidence>
<evidence type="ECO:0000313" key="4">
    <source>
        <dbReference type="Proteomes" id="UP000177372"/>
    </source>
</evidence>
<dbReference type="InterPro" id="IPR012338">
    <property type="entry name" value="Beta-lactam/transpept-like"/>
</dbReference>
<keyword evidence="1" id="KW-1133">Transmembrane helix</keyword>
<dbReference type="GO" id="GO:0009002">
    <property type="term" value="F:serine-type D-Ala-D-Ala carboxypeptidase activity"/>
    <property type="evidence" value="ECO:0007669"/>
    <property type="project" value="InterPro"/>
</dbReference>
<dbReference type="Gene3D" id="3.40.710.10">
    <property type="entry name" value="DD-peptidase/beta-lactamase superfamily"/>
    <property type="match status" value="1"/>
</dbReference>
<name>A0A1F6EZZ1_9BACT</name>
<gene>
    <name evidence="3" type="ORF">A3A39_03645</name>
</gene>
<feature type="domain" description="Peptidase S11 D-alanyl-D-alanine carboxypeptidase A N-terminal" evidence="2">
    <location>
        <begin position="60"/>
        <end position="296"/>
    </location>
</feature>
<dbReference type="InterPro" id="IPR001967">
    <property type="entry name" value="Peptidase_S11_N"/>
</dbReference>
<dbReference type="EMBL" id="MFLZ01000041">
    <property type="protein sequence ID" value="OGG79184.1"/>
    <property type="molecule type" value="Genomic_DNA"/>
</dbReference>